<evidence type="ECO:0000256" key="5">
    <source>
        <dbReference type="ARBA" id="ARBA00022519"/>
    </source>
</evidence>
<dbReference type="RefSeq" id="WP_149780581.1">
    <property type="nucleotide sequence ID" value="NZ_FRCB01000010.1"/>
</dbReference>
<dbReference type="AlphaFoldDB" id="A0A1M7K7L7"/>
<dbReference type="GO" id="GO:0015031">
    <property type="term" value="P:protein transport"/>
    <property type="evidence" value="ECO:0007669"/>
    <property type="project" value="InterPro"/>
</dbReference>
<organism evidence="13 14">
    <name type="scientific">Roseovarius litoreus</name>
    <dbReference type="NCBI Taxonomy" id="1155722"/>
    <lineage>
        <taxon>Bacteria</taxon>
        <taxon>Pseudomonadati</taxon>
        <taxon>Pseudomonadota</taxon>
        <taxon>Alphaproteobacteria</taxon>
        <taxon>Rhodobacterales</taxon>
        <taxon>Roseobacteraceae</taxon>
        <taxon>Roseovarius</taxon>
    </lineage>
</organism>
<evidence type="ECO:0000256" key="2">
    <source>
        <dbReference type="ARBA" id="ARBA00009477"/>
    </source>
</evidence>
<name>A0A1M7K7L7_9RHOB</name>
<evidence type="ECO:0000256" key="1">
    <source>
        <dbReference type="ARBA" id="ARBA00004377"/>
    </source>
</evidence>
<dbReference type="Pfam" id="PF25994">
    <property type="entry name" value="HH_AprE"/>
    <property type="match status" value="1"/>
</dbReference>
<evidence type="ECO:0000256" key="9">
    <source>
        <dbReference type="RuleBase" id="RU365093"/>
    </source>
</evidence>
<reference evidence="13 14" key="1">
    <citation type="submission" date="2016-11" db="EMBL/GenBank/DDBJ databases">
        <authorList>
            <person name="Varghese N."/>
            <person name="Submissions S."/>
        </authorList>
    </citation>
    <scope>NUCLEOTIDE SEQUENCE [LARGE SCALE GENOMIC DNA]</scope>
    <source>
        <strain evidence="13 14">DSM 28249</strain>
    </source>
</reference>
<evidence type="ECO:0000256" key="8">
    <source>
        <dbReference type="ARBA" id="ARBA00023136"/>
    </source>
</evidence>
<evidence type="ECO:0000259" key="11">
    <source>
        <dbReference type="Pfam" id="PF25994"/>
    </source>
</evidence>
<accession>A0A1M7K7L7</accession>
<dbReference type="NCBIfam" id="TIGR01843">
    <property type="entry name" value="type_I_hlyD"/>
    <property type="match status" value="1"/>
</dbReference>
<dbReference type="GO" id="GO:0005886">
    <property type="term" value="C:plasma membrane"/>
    <property type="evidence" value="ECO:0007669"/>
    <property type="project" value="UniProtKB-SubCell"/>
</dbReference>
<comment type="similarity">
    <text evidence="2 9">Belongs to the membrane fusion protein (MFP) (TC 8.A.1) family.</text>
</comment>
<feature type="domain" description="AprE-like long alpha-helical hairpin" evidence="11">
    <location>
        <begin position="94"/>
        <end position="283"/>
    </location>
</feature>
<dbReference type="Proteomes" id="UP000322545">
    <property type="component" value="Unassembled WGS sequence"/>
</dbReference>
<evidence type="ECO:0000256" key="3">
    <source>
        <dbReference type="ARBA" id="ARBA00022448"/>
    </source>
</evidence>
<evidence type="ECO:0000256" key="6">
    <source>
        <dbReference type="ARBA" id="ARBA00022692"/>
    </source>
</evidence>
<gene>
    <name evidence="13" type="ORF">SAMN05443432_11015</name>
</gene>
<dbReference type="InterPro" id="IPR050739">
    <property type="entry name" value="MFP"/>
</dbReference>
<dbReference type="InterPro" id="IPR058781">
    <property type="entry name" value="HH_AprE-like"/>
</dbReference>
<comment type="subcellular location">
    <subcellularLocation>
        <location evidence="1 9">Cell inner membrane</location>
        <topology evidence="1 9">Single-pass membrane protein</topology>
    </subcellularLocation>
</comment>
<feature type="transmembrane region" description="Helical" evidence="9">
    <location>
        <begin position="18"/>
        <end position="38"/>
    </location>
</feature>
<dbReference type="Gene3D" id="2.40.30.170">
    <property type="match status" value="1"/>
</dbReference>
<evidence type="ECO:0000256" key="4">
    <source>
        <dbReference type="ARBA" id="ARBA00022475"/>
    </source>
</evidence>
<dbReference type="PANTHER" id="PTHR30386">
    <property type="entry name" value="MEMBRANE FUSION SUBUNIT OF EMRAB-TOLC MULTIDRUG EFFLUX PUMP"/>
    <property type="match status" value="1"/>
</dbReference>
<dbReference type="PANTHER" id="PTHR30386:SF17">
    <property type="entry name" value="ALKALINE PROTEASE SECRETION PROTEIN APRE"/>
    <property type="match status" value="1"/>
</dbReference>
<dbReference type="InterPro" id="IPR010129">
    <property type="entry name" value="T1SS_HlyD"/>
</dbReference>
<keyword evidence="14" id="KW-1185">Reference proteome</keyword>
<keyword evidence="6 9" id="KW-0812">Transmembrane</keyword>
<feature type="coiled-coil region" evidence="10">
    <location>
        <begin position="148"/>
        <end position="241"/>
    </location>
</feature>
<sequence length="437" mass="48423">MTDDRQDSIPKWAATKPVLAGVLALIVLVGGLGVWSVMARISGAVVTSGTVTVESNRQVVQHPDGGVVGEILVDESDTVAKGDVLIRLDGRKQRSELAIVEGQLREIAARKARLVAERDGADTINYSDQLLTEAATSPEVAAMVKGERTLFEARRDSLRQEARLLREQNKQIDQRITGIDAQLRALETQADLVGEELRDQQRLLANQLTQVARVNELKREEANLLGQIGRLEAQMAELRGQAASNDISLLQLETRRREEAVSTLRDLQFREIELAERKLDLEDTLSRLDIRAPVSGLVYNLQVFAEQSVVRPADPLLYIIPQDQALVVAARVESLNVNDIYVGQQAALRFPGFDQKKTPELFGQVTKVSADVVQDEATGMNYYAAEIMPYETELAKLGDERLLPGMPVEAFIQTGERSPIAYLAEPMLGFFNRAFRE</sequence>
<evidence type="ECO:0000256" key="7">
    <source>
        <dbReference type="ARBA" id="ARBA00022989"/>
    </source>
</evidence>
<evidence type="ECO:0000313" key="14">
    <source>
        <dbReference type="Proteomes" id="UP000322545"/>
    </source>
</evidence>
<dbReference type="Gene3D" id="2.40.50.100">
    <property type="match status" value="1"/>
</dbReference>
<evidence type="ECO:0000259" key="12">
    <source>
        <dbReference type="Pfam" id="PF26002"/>
    </source>
</evidence>
<feature type="domain" description="AprE-like beta-barrel" evidence="12">
    <location>
        <begin position="326"/>
        <end position="415"/>
    </location>
</feature>
<dbReference type="InterPro" id="IPR058982">
    <property type="entry name" value="Beta-barrel_AprE"/>
</dbReference>
<keyword evidence="7 9" id="KW-1133">Transmembrane helix</keyword>
<dbReference type="EMBL" id="FRCB01000010">
    <property type="protein sequence ID" value="SHM61312.1"/>
    <property type="molecule type" value="Genomic_DNA"/>
</dbReference>
<keyword evidence="10" id="KW-0175">Coiled coil</keyword>
<keyword evidence="3 9" id="KW-0813">Transport</keyword>
<evidence type="ECO:0000313" key="13">
    <source>
        <dbReference type="EMBL" id="SHM61312.1"/>
    </source>
</evidence>
<keyword evidence="5 9" id="KW-0997">Cell inner membrane</keyword>
<proteinExistence type="inferred from homology"/>
<evidence type="ECO:0000256" key="10">
    <source>
        <dbReference type="SAM" id="Coils"/>
    </source>
</evidence>
<keyword evidence="4 9" id="KW-1003">Cell membrane</keyword>
<protein>
    <recommendedName>
        <fullName evidence="9">Membrane fusion protein (MFP) family protein</fullName>
    </recommendedName>
</protein>
<dbReference type="PRINTS" id="PR01490">
    <property type="entry name" value="RTXTOXIND"/>
</dbReference>
<keyword evidence="8 9" id="KW-0472">Membrane</keyword>
<dbReference type="Pfam" id="PF26002">
    <property type="entry name" value="Beta-barrel_AprE"/>
    <property type="match status" value="1"/>
</dbReference>